<dbReference type="InterPro" id="IPR052587">
    <property type="entry name" value="TELO2-interacting_protein_1"/>
</dbReference>
<evidence type="ECO:0000259" key="2">
    <source>
        <dbReference type="Pfam" id="PF24173"/>
    </source>
</evidence>
<organism evidence="3 4">
    <name type="scientific">Canna indica</name>
    <name type="common">Indian-shot</name>
    <dbReference type="NCBI Taxonomy" id="4628"/>
    <lineage>
        <taxon>Eukaryota</taxon>
        <taxon>Viridiplantae</taxon>
        <taxon>Streptophyta</taxon>
        <taxon>Embryophyta</taxon>
        <taxon>Tracheophyta</taxon>
        <taxon>Spermatophyta</taxon>
        <taxon>Magnoliopsida</taxon>
        <taxon>Liliopsida</taxon>
        <taxon>Zingiberales</taxon>
        <taxon>Cannaceae</taxon>
        <taxon>Canna</taxon>
    </lineage>
</organism>
<dbReference type="Proteomes" id="UP001327560">
    <property type="component" value="Chromosome 6"/>
</dbReference>
<keyword evidence="4" id="KW-1185">Reference proteome</keyword>
<keyword evidence="1" id="KW-1133">Transmembrane helix</keyword>
<keyword evidence="1" id="KW-0812">Transmembrane</keyword>
<proteinExistence type="predicted"/>
<dbReference type="PANTHER" id="PTHR18460:SF3">
    <property type="entry name" value="TELO2-INTERACTING PROTEIN 1 HOMOLOG"/>
    <property type="match status" value="1"/>
</dbReference>
<protein>
    <recommendedName>
        <fullName evidence="2">TTI1 N-terminal TPR domain-containing protein</fullName>
    </recommendedName>
</protein>
<evidence type="ECO:0000313" key="3">
    <source>
        <dbReference type="EMBL" id="WOL09671.1"/>
    </source>
</evidence>
<dbReference type="AlphaFoldDB" id="A0AAQ3KPM3"/>
<evidence type="ECO:0000256" key="1">
    <source>
        <dbReference type="SAM" id="Phobius"/>
    </source>
</evidence>
<dbReference type="InterPro" id="IPR016024">
    <property type="entry name" value="ARM-type_fold"/>
</dbReference>
<dbReference type="Pfam" id="PF24173">
    <property type="entry name" value="TPR_TTI1_N"/>
    <property type="match status" value="1"/>
</dbReference>
<keyword evidence="1" id="KW-0472">Membrane</keyword>
<sequence length="845" mass="94219">MGEPALVAHSDDSIGLLFPRLKPYCIDLLDLLHNPQKDTSFLPKMADLLRRAPAAALQLSLDYTMLPLLLLLDAAVQCRKEKKVDSNGAPSEIRDSAAEGMLMCLEELLKKCQLTSVNQMVVVLKKLTCGALLSPSEASEEFREGIIKCFRAMLLPLQPCSNRSCLCKERVILPTVESITTTFSCHDTLSSYCEENQECLLAFLQSQNAAAAVGHWLSLLLQAAELEALGGHHGSANLRKEAFITLRILVAKVGTADALAFFLPGVVSRFAKAIHVSKNVLSGAAGSTGAIEHALRGLNEFLTTVLDDKSNFHALDVHMNDIMTLPVKENNSIQSVLDALRSLPFNSHVQSTNIAGHLHSEPVKIYSSKDEYEEKITDNGYGTRTLFVHRSKEWLRDTSSNVDKLISAAFPRLCVHPAEKVRKALVDGIRGLLSNCRCTLQRSKSMLLECLCVLVCDDAEIVSVAAQESLESLFALGEKFITKDENSEILMRLVEGLPRVVLGSEETVALTHAQKLLSLIYYSGPDLLVNHLSHSPVNASRFLECMGLCLSHNSRFSGSMNKLIASKPLSTGYLLSIAELKAGNLFCSPRGSINDAVLPVVPQISILQEKDLSNHSKIVEEFPHMPPWFGHVGSQKLYITLAGILRLTGLSIISGHRSDTSLSVIVDQLLDHFRQLISELRLKQYGKEGWRTWYYRHGSGQLLRRAAVAVCMLNEIVYGLSEQSVNTYSKLFQKHRAELMQVKKLAYDDDRPRGHKFQGSAWNIRVTKDIRDHIVLSVGRTLHEYLSTEVWDIPLDQNALLLEDELDLPLHFFQDCIMLHQEIFRYQLEFLIQFVLVILVLIFFF</sequence>
<feature type="transmembrane region" description="Helical" evidence="1">
    <location>
        <begin position="824"/>
        <end position="844"/>
    </location>
</feature>
<name>A0AAQ3KPM3_9LILI</name>
<dbReference type="SUPFAM" id="SSF48371">
    <property type="entry name" value="ARM repeat"/>
    <property type="match status" value="1"/>
</dbReference>
<dbReference type="InterPro" id="IPR057566">
    <property type="entry name" value="TPR_TTI1_N"/>
</dbReference>
<gene>
    <name evidence="3" type="ORF">Cni_G18424</name>
</gene>
<dbReference type="GO" id="GO:0005737">
    <property type="term" value="C:cytoplasm"/>
    <property type="evidence" value="ECO:0007669"/>
    <property type="project" value="TreeGrafter"/>
</dbReference>
<evidence type="ECO:0000313" key="4">
    <source>
        <dbReference type="Proteomes" id="UP001327560"/>
    </source>
</evidence>
<reference evidence="3 4" key="1">
    <citation type="submission" date="2023-10" db="EMBL/GenBank/DDBJ databases">
        <title>Chromosome-scale genome assembly provides insights into flower coloration mechanisms of Canna indica.</title>
        <authorList>
            <person name="Li C."/>
        </authorList>
    </citation>
    <scope>NUCLEOTIDE SEQUENCE [LARGE SCALE GENOMIC DNA]</scope>
    <source>
        <tissue evidence="3">Flower</tissue>
    </source>
</reference>
<accession>A0AAQ3KPM3</accession>
<dbReference type="PANTHER" id="PTHR18460">
    <property type="entry name" value="TEL2 INTERACTING PROTEIN 1 TTI1 FAMILY MEMBER"/>
    <property type="match status" value="1"/>
</dbReference>
<feature type="domain" description="TTI1 N-terminal TPR" evidence="2">
    <location>
        <begin position="180"/>
        <end position="458"/>
    </location>
</feature>
<dbReference type="EMBL" id="CP136895">
    <property type="protein sequence ID" value="WOL09671.1"/>
    <property type="molecule type" value="Genomic_DNA"/>
</dbReference>